<feature type="non-terminal residue" evidence="3">
    <location>
        <position position="1"/>
    </location>
</feature>
<gene>
    <name evidence="3" type="ORF">RFI_03000</name>
</gene>
<dbReference type="AlphaFoldDB" id="X6P7Q1"/>
<reference evidence="3 4" key="1">
    <citation type="journal article" date="2013" name="Curr. Biol.">
        <title>The Genome of the Foraminiferan Reticulomyxa filosa.</title>
        <authorList>
            <person name="Glockner G."/>
            <person name="Hulsmann N."/>
            <person name="Schleicher M."/>
            <person name="Noegel A.A."/>
            <person name="Eichinger L."/>
            <person name="Gallinger C."/>
            <person name="Pawlowski J."/>
            <person name="Sierra R."/>
            <person name="Euteneuer U."/>
            <person name="Pillet L."/>
            <person name="Moustafa A."/>
            <person name="Platzer M."/>
            <person name="Groth M."/>
            <person name="Szafranski K."/>
            <person name="Schliwa M."/>
        </authorList>
    </citation>
    <scope>NUCLEOTIDE SEQUENCE [LARGE SCALE GENOMIC DNA]</scope>
</reference>
<dbReference type="Proteomes" id="UP000023152">
    <property type="component" value="Unassembled WGS sequence"/>
</dbReference>
<feature type="region of interest" description="Disordered" evidence="1">
    <location>
        <begin position="1"/>
        <end position="24"/>
    </location>
</feature>
<evidence type="ECO:0000313" key="3">
    <source>
        <dbReference type="EMBL" id="ETO34094.1"/>
    </source>
</evidence>
<dbReference type="EMBL" id="ASPP01002886">
    <property type="protein sequence ID" value="ETO34094.1"/>
    <property type="molecule type" value="Genomic_DNA"/>
</dbReference>
<evidence type="ECO:0000313" key="4">
    <source>
        <dbReference type="Proteomes" id="UP000023152"/>
    </source>
</evidence>
<dbReference type="Gene3D" id="1.10.10.1420">
    <property type="entry name" value="DNA replication factor Cdt1, C-terminal WH domain"/>
    <property type="match status" value="1"/>
</dbReference>
<organism evidence="3 4">
    <name type="scientific">Reticulomyxa filosa</name>
    <dbReference type="NCBI Taxonomy" id="46433"/>
    <lineage>
        <taxon>Eukaryota</taxon>
        <taxon>Sar</taxon>
        <taxon>Rhizaria</taxon>
        <taxon>Retaria</taxon>
        <taxon>Foraminifera</taxon>
        <taxon>Monothalamids</taxon>
        <taxon>Reticulomyxidae</taxon>
        <taxon>Reticulomyxa</taxon>
    </lineage>
</organism>
<keyword evidence="2" id="KW-0472">Membrane</keyword>
<keyword evidence="2" id="KW-0812">Transmembrane</keyword>
<feature type="non-terminal residue" evidence="3">
    <location>
        <position position="321"/>
    </location>
</feature>
<dbReference type="InterPro" id="IPR038090">
    <property type="entry name" value="Cdt1_C_WH_dom_sf"/>
</dbReference>
<comment type="caution">
    <text evidence="3">The sequence shown here is derived from an EMBL/GenBank/DDBJ whole genome shotgun (WGS) entry which is preliminary data.</text>
</comment>
<evidence type="ECO:0000256" key="1">
    <source>
        <dbReference type="SAM" id="MobiDB-lite"/>
    </source>
</evidence>
<protein>
    <submittedName>
        <fullName evidence="3">Uncharacterized protein</fullName>
    </submittedName>
</protein>
<sequence>KERAKKQMKSTAIPEKRDQAGVETPLRYIPSDNQKALDKLTHKSNWNILNEDFLDRIKARSKVNILMKRHSVQSMSASAALPKSSATKQVLDPIESKNKKQRWENLRYMIGLVRSTFVSEKKDSMPYEQLVEKLCNKYKNSRHMTILEMDKQLKLLESLSCKFLTIKTGNTLAIANINKSIHQSNQLRNLFQIAMCLSLWPFVAIFLIFEINFAYFCWHNKTKKSYCFNPSWIKFIEKSIHMFSTSSVGLRYKYIPNTSLRNICQFSRNYLQPKMIKANGWSLSSGPAIREPTGRSEETQEPQSDLTTKAFMISSGPLPSS</sequence>
<keyword evidence="4" id="KW-1185">Reference proteome</keyword>
<name>X6P7Q1_RETFI</name>
<evidence type="ECO:0000256" key="2">
    <source>
        <dbReference type="SAM" id="Phobius"/>
    </source>
</evidence>
<dbReference type="OrthoDB" id="341730at2759"/>
<accession>X6P7Q1</accession>
<proteinExistence type="predicted"/>
<keyword evidence="2" id="KW-1133">Transmembrane helix</keyword>
<feature type="transmembrane region" description="Helical" evidence="2">
    <location>
        <begin position="190"/>
        <end position="216"/>
    </location>
</feature>